<dbReference type="GO" id="GO:0016020">
    <property type="term" value="C:membrane"/>
    <property type="evidence" value="ECO:0007669"/>
    <property type="project" value="UniProtKB-SubCell"/>
</dbReference>
<dbReference type="AlphaFoldDB" id="A0A432YRG5"/>
<dbReference type="PANTHER" id="PTHR11730">
    <property type="entry name" value="AMMONIUM TRANSPORTER"/>
    <property type="match status" value="1"/>
</dbReference>
<keyword evidence="5 8" id="KW-1133">Transmembrane helix</keyword>
<reference evidence="10 11" key="1">
    <citation type="journal article" date="2011" name="Front. Microbiol.">
        <title>Genomic signatures of strain selection and enhancement in Bacillus atrophaeus var. globigii, a historical biowarfare simulant.</title>
        <authorList>
            <person name="Gibbons H.S."/>
            <person name="Broomall S.M."/>
            <person name="McNew L.A."/>
            <person name="Daligault H."/>
            <person name="Chapman C."/>
            <person name="Bruce D."/>
            <person name="Karavis M."/>
            <person name="Krepps M."/>
            <person name="McGregor P.A."/>
            <person name="Hong C."/>
            <person name="Park K.H."/>
            <person name="Akmal A."/>
            <person name="Feldman A."/>
            <person name="Lin J.S."/>
            <person name="Chang W.E."/>
            <person name="Higgs B.W."/>
            <person name="Demirev P."/>
            <person name="Lindquist J."/>
            <person name="Liem A."/>
            <person name="Fochler E."/>
            <person name="Read T.D."/>
            <person name="Tapia R."/>
            <person name="Johnson S."/>
            <person name="Bishop-Lilly K.A."/>
            <person name="Detter C."/>
            <person name="Han C."/>
            <person name="Sozhamannan S."/>
            <person name="Rosenzweig C.N."/>
            <person name="Skowronski E.W."/>
        </authorList>
    </citation>
    <scope>NUCLEOTIDE SEQUENCE [LARGE SCALE GENOMIC DNA]</scope>
    <source>
        <strain evidence="10 11">TPS4-2</strain>
    </source>
</reference>
<evidence type="ECO:0000256" key="6">
    <source>
        <dbReference type="ARBA" id="ARBA00023136"/>
    </source>
</evidence>
<evidence type="ECO:0000259" key="9">
    <source>
        <dbReference type="Pfam" id="PF00909"/>
    </source>
</evidence>
<evidence type="ECO:0000256" key="8">
    <source>
        <dbReference type="SAM" id="Phobius"/>
    </source>
</evidence>
<comment type="similarity">
    <text evidence="2">Belongs to the ammonia transporter channel (TC 1.A.11.2) family.</text>
</comment>
<feature type="transmembrane region" description="Helical" evidence="8">
    <location>
        <begin position="256"/>
        <end position="273"/>
    </location>
</feature>
<dbReference type="GO" id="GO:0008519">
    <property type="term" value="F:ammonium channel activity"/>
    <property type="evidence" value="ECO:0007669"/>
    <property type="project" value="InterPro"/>
</dbReference>
<feature type="transmembrane region" description="Helical" evidence="8">
    <location>
        <begin position="338"/>
        <end position="358"/>
    </location>
</feature>
<dbReference type="EMBL" id="PIQA01000006">
    <property type="protein sequence ID" value="RUO64204.1"/>
    <property type="molecule type" value="Genomic_DNA"/>
</dbReference>
<evidence type="ECO:0000313" key="10">
    <source>
        <dbReference type="EMBL" id="RUO64204.1"/>
    </source>
</evidence>
<proteinExistence type="inferred from homology"/>
<keyword evidence="6 8" id="KW-0472">Membrane</keyword>
<feature type="transmembrane region" description="Helical" evidence="8">
    <location>
        <begin position="307"/>
        <end position="326"/>
    </location>
</feature>
<dbReference type="RefSeq" id="WP_126752391.1">
    <property type="nucleotide sequence ID" value="NZ_JBHUMT010000015.1"/>
</dbReference>
<feature type="transmembrane region" description="Helical" evidence="8">
    <location>
        <begin position="223"/>
        <end position="244"/>
    </location>
</feature>
<feature type="transmembrane region" description="Helical" evidence="8">
    <location>
        <begin position="12"/>
        <end position="33"/>
    </location>
</feature>
<evidence type="ECO:0000256" key="1">
    <source>
        <dbReference type="ARBA" id="ARBA00004141"/>
    </source>
</evidence>
<dbReference type="InterPro" id="IPR018047">
    <property type="entry name" value="Ammonium_transpt_CS"/>
</dbReference>
<feature type="transmembrane region" description="Helical" evidence="8">
    <location>
        <begin position="54"/>
        <end position="73"/>
    </location>
</feature>
<gene>
    <name evidence="10" type="ORF">CWI73_08570</name>
</gene>
<dbReference type="Gene3D" id="1.10.3430.10">
    <property type="entry name" value="Ammonium transporter AmtB like domains"/>
    <property type="match status" value="1"/>
</dbReference>
<dbReference type="PANTHER" id="PTHR11730:SF62">
    <property type="entry name" value="AMMONIUM TRANSPORTER SLL1017-RELATED"/>
    <property type="match status" value="1"/>
</dbReference>
<evidence type="ECO:0000256" key="2">
    <source>
        <dbReference type="ARBA" id="ARBA00005887"/>
    </source>
</evidence>
<evidence type="ECO:0000256" key="5">
    <source>
        <dbReference type="ARBA" id="ARBA00022989"/>
    </source>
</evidence>
<comment type="subcellular location">
    <subcellularLocation>
        <location evidence="1">Membrane</location>
        <topology evidence="1">Multi-pass membrane protein</topology>
    </subcellularLocation>
</comment>
<evidence type="ECO:0000256" key="4">
    <source>
        <dbReference type="ARBA" id="ARBA00022692"/>
    </source>
</evidence>
<dbReference type="Proteomes" id="UP000288361">
    <property type="component" value="Unassembled WGS sequence"/>
</dbReference>
<evidence type="ECO:0000313" key="11">
    <source>
        <dbReference type="Proteomes" id="UP000288361"/>
    </source>
</evidence>
<dbReference type="Pfam" id="PF00909">
    <property type="entry name" value="Ammonium_transp"/>
    <property type="match status" value="1"/>
</dbReference>
<evidence type="ECO:0000256" key="7">
    <source>
        <dbReference type="ARBA" id="ARBA00023177"/>
    </source>
</evidence>
<organism evidence="10 11">
    <name type="scientific">Idiomarina piscisalsi</name>
    <dbReference type="NCBI Taxonomy" id="1096243"/>
    <lineage>
        <taxon>Bacteria</taxon>
        <taxon>Pseudomonadati</taxon>
        <taxon>Pseudomonadota</taxon>
        <taxon>Gammaproteobacteria</taxon>
        <taxon>Alteromonadales</taxon>
        <taxon>Idiomarinaceae</taxon>
        <taxon>Idiomarina</taxon>
    </lineage>
</organism>
<dbReference type="PROSITE" id="PS01219">
    <property type="entry name" value="AMMONIUM_TRANSP"/>
    <property type="match status" value="1"/>
</dbReference>
<feature type="transmembrane region" description="Helical" evidence="8">
    <location>
        <begin position="279"/>
        <end position="298"/>
    </location>
</feature>
<keyword evidence="7" id="KW-0924">Ammonia transport</keyword>
<dbReference type="GO" id="GO:0097272">
    <property type="term" value="P:ammonium homeostasis"/>
    <property type="evidence" value="ECO:0007669"/>
    <property type="project" value="TreeGrafter"/>
</dbReference>
<feature type="transmembrane region" description="Helical" evidence="8">
    <location>
        <begin position="113"/>
        <end position="135"/>
    </location>
</feature>
<feature type="transmembrane region" description="Helical" evidence="8">
    <location>
        <begin position="85"/>
        <end position="106"/>
    </location>
</feature>
<feature type="transmembrane region" description="Helical" evidence="8">
    <location>
        <begin position="180"/>
        <end position="203"/>
    </location>
</feature>
<sequence>MESQQHLAQLPYVLDTFFLLISGAFVMWMAAGFSMLEAGLVRAKNTTEILTKNITLYALACLSYLFIGYAIMYPDAAPTAHAADAGFFFQMVFVATAMSIVSGVVAERMKLNSFLLFCVALSAFIYPIQGAWSWGGGFLSELGFVDFAGSSIVHLTGASAAFAAVLLLGPRLGKYSKSGAVMAIPGANMPLATLGTLVLWFGWFGFNGGSQLALSSTADANAIASAFVNTNISAAGGTVAAYLFTKVFFKKADLTMILNGALAGLVAITAQPVTPPSWLAAIVGFTAGILVVLSIIFLDKLHIDDPVGAISVHGVVGIFGTLVVPISDSGATLLNQLIGASVILVWGFLTSFVLWGLLKFTIGIRVTKEQEYAGLDKVDCGVEAYPEFIRSPEGQ</sequence>
<dbReference type="InterPro" id="IPR029020">
    <property type="entry name" value="Ammonium/urea_transptr"/>
</dbReference>
<accession>A0A432YRG5</accession>
<feature type="transmembrane region" description="Helical" evidence="8">
    <location>
        <begin position="147"/>
        <end position="168"/>
    </location>
</feature>
<name>A0A432YRG5_9GAMM</name>
<dbReference type="InterPro" id="IPR024041">
    <property type="entry name" value="NH4_transpt_AmtB-like_dom"/>
</dbReference>
<feature type="domain" description="Ammonium transporter AmtB-like" evidence="9">
    <location>
        <begin position="18"/>
        <end position="385"/>
    </location>
</feature>
<dbReference type="SUPFAM" id="SSF111352">
    <property type="entry name" value="Ammonium transporter"/>
    <property type="match status" value="1"/>
</dbReference>
<keyword evidence="3" id="KW-0813">Transport</keyword>
<keyword evidence="4 8" id="KW-0812">Transmembrane</keyword>
<evidence type="ECO:0000256" key="3">
    <source>
        <dbReference type="ARBA" id="ARBA00022448"/>
    </source>
</evidence>
<comment type="caution">
    <text evidence="10">The sequence shown here is derived from an EMBL/GenBank/DDBJ whole genome shotgun (WGS) entry which is preliminary data.</text>
</comment>
<protein>
    <submittedName>
        <fullName evidence="10">Ammonium transporter</fullName>
    </submittedName>
</protein>